<keyword evidence="1" id="KW-0863">Zinc-finger</keyword>
<dbReference type="OrthoDB" id="126630at2759"/>
<dbReference type="InterPro" id="IPR007527">
    <property type="entry name" value="Znf_SWIM"/>
</dbReference>
<comment type="caution">
    <text evidence="4">The sequence shown here is derived from an EMBL/GenBank/DDBJ whole genome shotgun (WGS) entry which is preliminary data.</text>
</comment>
<dbReference type="GO" id="GO:0008270">
    <property type="term" value="F:zinc ion binding"/>
    <property type="evidence" value="ECO:0007669"/>
    <property type="project" value="UniProtKB-KW"/>
</dbReference>
<evidence type="ECO:0000259" key="3">
    <source>
        <dbReference type="PROSITE" id="PS50966"/>
    </source>
</evidence>
<dbReference type="Proteomes" id="UP000198211">
    <property type="component" value="Unassembled WGS sequence"/>
</dbReference>
<name>A0A225V313_9STRA</name>
<accession>A0A225V313</accession>
<feature type="compositionally biased region" description="Basic and acidic residues" evidence="2">
    <location>
        <begin position="682"/>
        <end position="696"/>
    </location>
</feature>
<keyword evidence="1" id="KW-0862">Zinc</keyword>
<proteinExistence type="predicted"/>
<reference evidence="5" key="1">
    <citation type="submission" date="2017-03" db="EMBL/GenBank/DDBJ databases">
        <title>Phytopthora megakarya and P. palmivora, two closely related causual agents of cacao black pod achieved similar genome size and gene model numbers by different mechanisms.</title>
        <authorList>
            <person name="Ali S."/>
            <person name="Shao J."/>
            <person name="Larry D.J."/>
            <person name="Kronmiller B."/>
            <person name="Shen D."/>
            <person name="Strem M.D."/>
            <person name="Melnick R.L."/>
            <person name="Guiltinan M.J."/>
            <person name="Tyler B.M."/>
            <person name="Meinhardt L.W."/>
            <person name="Bailey B.A."/>
        </authorList>
    </citation>
    <scope>NUCLEOTIDE SEQUENCE [LARGE SCALE GENOMIC DNA]</scope>
    <source>
        <strain evidence="5">zdho120</strain>
    </source>
</reference>
<organism evidence="4 5">
    <name type="scientific">Phytophthora megakarya</name>
    <dbReference type="NCBI Taxonomy" id="4795"/>
    <lineage>
        <taxon>Eukaryota</taxon>
        <taxon>Sar</taxon>
        <taxon>Stramenopiles</taxon>
        <taxon>Oomycota</taxon>
        <taxon>Peronosporomycetes</taxon>
        <taxon>Peronosporales</taxon>
        <taxon>Peronosporaceae</taxon>
        <taxon>Phytophthora</taxon>
    </lineage>
</organism>
<keyword evidence="1" id="KW-0479">Metal-binding</keyword>
<protein>
    <recommendedName>
        <fullName evidence="3">SWIM-type domain-containing protein</fullName>
    </recommendedName>
</protein>
<evidence type="ECO:0000313" key="5">
    <source>
        <dbReference type="Proteomes" id="UP000198211"/>
    </source>
</evidence>
<feature type="region of interest" description="Disordered" evidence="2">
    <location>
        <begin position="594"/>
        <end position="613"/>
    </location>
</feature>
<feature type="region of interest" description="Disordered" evidence="2">
    <location>
        <begin position="1"/>
        <end position="25"/>
    </location>
</feature>
<evidence type="ECO:0000313" key="4">
    <source>
        <dbReference type="EMBL" id="OWY99900.1"/>
    </source>
</evidence>
<feature type="domain" description="SWIM-type" evidence="3">
    <location>
        <begin position="499"/>
        <end position="530"/>
    </location>
</feature>
<feature type="region of interest" description="Disordered" evidence="2">
    <location>
        <begin position="626"/>
        <end position="704"/>
    </location>
</feature>
<dbReference type="EMBL" id="NBNE01008070">
    <property type="protein sequence ID" value="OWY99900.1"/>
    <property type="molecule type" value="Genomic_DNA"/>
</dbReference>
<sequence>MESNRENGDTEDVLQLDDLDSEDNTSTRRRLPWTRIWRSNSAETLQVYRSSLPTHAVDKSNQIGCTIDHLFNRDYDLHRCGHVMRSQLVPCRSKRCKSKQDRLNVENVELIEPWQCHYKFNLCLSPNSCEVFQQGEHLMDTNDPPTPVKRKMTDEMKEYIANKLCTGENTTAARFYTLICQLVDDKLLSGPVPKKSQVADFVKNWRRKNPKDSMAPLIALCDGHLYDQIDMDMQFNACVTELPHSIVLMCWFHVTKNEKNVWKKAQEFKVEANDTRSVFADMYDMHYASEVEYPTIKTVILTKWSNYTVNSPLRKLTEHITKLWVNSHRFSRWQAFRTPSGYAATNNPLEQYHRTVKIQCHKGKASPSELLKNLDGARLAALNDDVQFASVATASDRLMRLYRLMHKRGCLVVDRLPAVGSVEADLYRVKQSGLQLTAAEKKLVSTSIRSVNARRMQTEYRVKQSGLRLTAAEKKLVSTSIRSVNARRMQTEGMPIGGWVVDTRSKSCSCAYNRKHALCCHVIAACVVGGVACPGVSMRTRQFVRASNASVETLDGSYPSDEEPSDAFFVDSSVELDTESYGCATEAVADDAVPEGDGAQEEPPSPSLSTSSLAATEVLDEEELEISPEIQNERESSVHNGEATAPEERYPVGVAGPSEVHNLEELAPENSTSRQVVRRRSSREPKPTERAIEYRQQRRKRHRR</sequence>
<evidence type="ECO:0000256" key="2">
    <source>
        <dbReference type="SAM" id="MobiDB-lite"/>
    </source>
</evidence>
<dbReference type="PROSITE" id="PS50966">
    <property type="entry name" value="ZF_SWIM"/>
    <property type="match status" value="1"/>
</dbReference>
<dbReference type="AlphaFoldDB" id="A0A225V313"/>
<evidence type="ECO:0000256" key="1">
    <source>
        <dbReference type="PROSITE-ProRule" id="PRU00325"/>
    </source>
</evidence>
<keyword evidence="5" id="KW-1185">Reference proteome</keyword>
<gene>
    <name evidence="4" type="ORF">PHMEG_00029020</name>
</gene>
<feature type="compositionally biased region" description="Acidic residues" evidence="2">
    <location>
        <begin position="9"/>
        <end position="23"/>
    </location>
</feature>